<gene>
    <name evidence="1" type="ORF">Ahy_B03g061758</name>
</gene>
<organism evidence="1 2">
    <name type="scientific">Arachis hypogaea</name>
    <name type="common">Peanut</name>
    <dbReference type="NCBI Taxonomy" id="3818"/>
    <lineage>
        <taxon>Eukaryota</taxon>
        <taxon>Viridiplantae</taxon>
        <taxon>Streptophyta</taxon>
        <taxon>Embryophyta</taxon>
        <taxon>Tracheophyta</taxon>
        <taxon>Spermatophyta</taxon>
        <taxon>Magnoliopsida</taxon>
        <taxon>eudicotyledons</taxon>
        <taxon>Gunneridae</taxon>
        <taxon>Pentapetalae</taxon>
        <taxon>rosids</taxon>
        <taxon>fabids</taxon>
        <taxon>Fabales</taxon>
        <taxon>Fabaceae</taxon>
        <taxon>Papilionoideae</taxon>
        <taxon>50 kb inversion clade</taxon>
        <taxon>dalbergioids sensu lato</taxon>
        <taxon>Dalbergieae</taxon>
        <taxon>Pterocarpus clade</taxon>
        <taxon>Arachis</taxon>
    </lineage>
</organism>
<dbReference type="AlphaFoldDB" id="A0A444ZS60"/>
<name>A0A444ZS60_ARAHY</name>
<dbReference type="Proteomes" id="UP000289738">
    <property type="component" value="Chromosome B03"/>
</dbReference>
<reference evidence="1 2" key="1">
    <citation type="submission" date="2019-01" db="EMBL/GenBank/DDBJ databases">
        <title>Sequencing of cultivated peanut Arachis hypogaea provides insights into genome evolution and oil improvement.</title>
        <authorList>
            <person name="Chen X."/>
        </authorList>
    </citation>
    <scope>NUCLEOTIDE SEQUENCE [LARGE SCALE GENOMIC DNA]</scope>
    <source>
        <strain evidence="2">cv. Fuhuasheng</strain>
        <tissue evidence="1">Leaves</tissue>
    </source>
</reference>
<keyword evidence="2" id="KW-1185">Reference proteome</keyword>
<evidence type="ECO:0000313" key="1">
    <source>
        <dbReference type="EMBL" id="RYR16912.1"/>
    </source>
</evidence>
<dbReference type="EMBL" id="SDMP01000013">
    <property type="protein sequence ID" value="RYR16912.1"/>
    <property type="molecule type" value="Genomic_DNA"/>
</dbReference>
<comment type="caution">
    <text evidence="1">The sequence shown here is derived from an EMBL/GenBank/DDBJ whole genome shotgun (WGS) entry which is preliminary data.</text>
</comment>
<sequence>MMVLPRSSSSSLLFSDLCSSSGISPKIGILVGKRALDFHLYALSYCFFSNGLVPLEKADSHVEPLSGAQRHPWWLKVANGGL</sequence>
<proteinExistence type="predicted"/>
<evidence type="ECO:0000313" key="2">
    <source>
        <dbReference type="Proteomes" id="UP000289738"/>
    </source>
</evidence>
<accession>A0A444ZS60</accession>
<protein>
    <submittedName>
        <fullName evidence="1">Uncharacterized protein</fullName>
    </submittedName>
</protein>